<dbReference type="FunFam" id="2.10.110.10:FF:000013">
    <property type="entry name" value="Four and a half LIM domains 1"/>
    <property type="match status" value="1"/>
</dbReference>
<evidence type="ECO:0000256" key="8">
    <source>
        <dbReference type="PROSITE-ProRule" id="PRU00125"/>
    </source>
</evidence>
<dbReference type="GO" id="GO:0008270">
    <property type="term" value="F:zinc ion binding"/>
    <property type="evidence" value="ECO:0007669"/>
    <property type="project" value="UniProtKB-KW"/>
</dbReference>
<dbReference type="GO" id="GO:0030036">
    <property type="term" value="P:actin cytoskeleton organization"/>
    <property type="evidence" value="ECO:0007669"/>
    <property type="project" value="TreeGrafter"/>
</dbReference>
<evidence type="ECO:0000256" key="4">
    <source>
        <dbReference type="ARBA" id="ARBA00022771"/>
    </source>
</evidence>
<organism evidence="10 11">
    <name type="scientific">Triplophysa rosa</name>
    <name type="common">Cave loach</name>
    <dbReference type="NCBI Taxonomy" id="992332"/>
    <lineage>
        <taxon>Eukaryota</taxon>
        <taxon>Metazoa</taxon>
        <taxon>Chordata</taxon>
        <taxon>Craniata</taxon>
        <taxon>Vertebrata</taxon>
        <taxon>Euteleostomi</taxon>
        <taxon>Actinopterygii</taxon>
        <taxon>Neopterygii</taxon>
        <taxon>Teleostei</taxon>
        <taxon>Ostariophysi</taxon>
        <taxon>Cypriniformes</taxon>
        <taxon>Nemacheilidae</taxon>
        <taxon>Triplophysa</taxon>
    </lineage>
</organism>
<feature type="domain" description="LIM zinc-binding" evidence="9">
    <location>
        <begin position="171"/>
        <end position="232"/>
    </location>
</feature>
<evidence type="ECO:0000256" key="2">
    <source>
        <dbReference type="ARBA" id="ARBA00022723"/>
    </source>
</evidence>
<keyword evidence="6 8" id="KW-0440">LIM domain</keyword>
<comment type="subcellular location">
    <subcellularLocation>
        <location evidence="1">Nucleus</location>
    </subcellularLocation>
</comment>
<dbReference type="Gene3D" id="2.10.110.10">
    <property type="entry name" value="Cysteine Rich Protein"/>
    <property type="match status" value="4"/>
</dbReference>
<dbReference type="FunFam" id="2.10.110.10:FF:000070">
    <property type="entry name" value="Four and a half LIM domains 3"/>
    <property type="match status" value="1"/>
</dbReference>
<dbReference type="Pfam" id="PF25076">
    <property type="entry name" value="LIM_FHL2-3_N"/>
    <property type="match status" value="1"/>
</dbReference>
<evidence type="ECO:0000313" key="10">
    <source>
        <dbReference type="EMBL" id="KAI7798696.1"/>
    </source>
</evidence>
<feature type="domain" description="LIM zinc-binding" evidence="9">
    <location>
        <begin position="110"/>
        <end position="170"/>
    </location>
</feature>
<evidence type="ECO:0000256" key="7">
    <source>
        <dbReference type="ARBA" id="ARBA00023242"/>
    </source>
</evidence>
<comment type="caution">
    <text evidence="10">The sequence shown here is derived from an EMBL/GenBank/DDBJ whole genome shotgun (WGS) entry which is preliminary data.</text>
</comment>
<keyword evidence="7" id="KW-0539">Nucleus</keyword>
<dbReference type="GO" id="GO:0030018">
    <property type="term" value="C:Z disc"/>
    <property type="evidence" value="ECO:0007669"/>
    <property type="project" value="TreeGrafter"/>
</dbReference>
<proteinExistence type="predicted"/>
<dbReference type="GO" id="GO:0003779">
    <property type="term" value="F:actin binding"/>
    <property type="evidence" value="ECO:0007669"/>
    <property type="project" value="TreeGrafter"/>
</dbReference>
<keyword evidence="11" id="KW-1185">Reference proteome</keyword>
<name>A0A9W7TLP7_TRIRA</name>
<protein>
    <submittedName>
        <fullName evidence="10">Four and a half LIM domains 3</fullName>
    </submittedName>
</protein>
<keyword evidence="2 8" id="KW-0479">Metal-binding</keyword>
<dbReference type="FunFam" id="2.10.110.10:FF:000030">
    <property type="entry name" value="Four and a half LIM domains protein 2"/>
    <property type="match status" value="1"/>
</dbReference>
<dbReference type="EMBL" id="JAFHDT010000016">
    <property type="protein sequence ID" value="KAI7798696.1"/>
    <property type="molecule type" value="Genomic_DNA"/>
</dbReference>
<sequence length="350" mass="39338">MRYLTHEILERFCGYTCCFRRGVSIEHLGSCARLSVSVRPQSDLAHQLDLKTPDNHFGKGSKTGVKILTESIMSESFDCESCKESLYGEKYIQVDDVPHCVPCYDRLYGNTCHQCKELIAHSARELYYEDRHYHEQCFRCSRCGCSLADESFTCQNDALVCNACYCSEFSSKCVACNKTVMPGSKKLEYGGCTWHEECFICCGCEQPIGAQAFIPDKGDYYCVPCYEGRFAPRCARCKQILVHGGVTYRDEPWHRECFLCTGCKTQLAGQPFTTQGEDPYCVKCFSNLYAQKCVACNKPITGFGEGKYISFAERQWHQPCFKCSSCSASLVGAGFFPDGTNILCKSCNGK</sequence>
<dbReference type="PROSITE" id="PS50023">
    <property type="entry name" value="LIM_DOMAIN_2"/>
    <property type="match status" value="3"/>
</dbReference>
<dbReference type="CDD" id="cd09434">
    <property type="entry name" value="LIM4_FHL3"/>
    <property type="match status" value="1"/>
</dbReference>
<reference evidence="10" key="1">
    <citation type="submission" date="2021-02" db="EMBL/GenBank/DDBJ databases">
        <title>Comparative genomics reveals that relaxation of natural selection precedes convergent phenotypic evolution of cavefish.</title>
        <authorList>
            <person name="Peng Z."/>
        </authorList>
    </citation>
    <scope>NUCLEOTIDE SEQUENCE</scope>
    <source>
        <tissue evidence="10">Muscle</tissue>
    </source>
</reference>
<evidence type="ECO:0000256" key="1">
    <source>
        <dbReference type="ARBA" id="ARBA00004123"/>
    </source>
</evidence>
<gene>
    <name evidence="10" type="ORF">IRJ41_014245</name>
</gene>
<dbReference type="CDD" id="cd09427">
    <property type="entry name" value="LIM2_FHL3"/>
    <property type="match status" value="1"/>
</dbReference>
<dbReference type="Proteomes" id="UP001059041">
    <property type="component" value="Linkage Group LG16"/>
</dbReference>
<dbReference type="GO" id="GO:0001725">
    <property type="term" value="C:stress fiber"/>
    <property type="evidence" value="ECO:0007669"/>
    <property type="project" value="TreeGrafter"/>
</dbReference>
<evidence type="ECO:0000256" key="5">
    <source>
        <dbReference type="ARBA" id="ARBA00022833"/>
    </source>
</evidence>
<dbReference type="PROSITE" id="PS00478">
    <property type="entry name" value="LIM_DOMAIN_1"/>
    <property type="match status" value="3"/>
</dbReference>
<dbReference type="PANTHER" id="PTHR24205:SF5">
    <property type="entry name" value="FOUR AND A HALF LIM DOMAINS PROTEIN 3"/>
    <property type="match status" value="1"/>
</dbReference>
<dbReference type="GO" id="GO:0003712">
    <property type="term" value="F:transcription coregulator activity"/>
    <property type="evidence" value="ECO:0007669"/>
    <property type="project" value="TreeGrafter"/>
</dbReference>
<evidence type="ECO:0000313" key="11">
    <source>
        <dbReference type="Proteomes" id="UP001059041"/>
    </source>
</evidence>
<keyword evidence="3" id="KW-0677">Repeat</keyword>
<dbReference type="SUPFAM" id="SSF57716">
    <property type="entry name" value="Glucocorticoid receptor-like (DNA-binding domain)"/>
    <property type="match status" value="5"/>
</dbReference>
<dbReference type="AlphaFoldDB" id="A0A9W7TLP7"/>
<dbReference type="PANTHER" id="PTHR24205">
    <property type="entry name" value="FOUR AND A HALF LIM DOMAINS PROTEIN"/>
    <property type="match status" value="1"/>
</dbReference>
<evidence type="ECO:0000256" key="3">
    <source>
        <dbReference type="ARBA" id="ARBA00022737"/>
    </source>
</evidence>
<evidence type="ECO:0000256" key="6">
    <source>
        <dbReference type="ARBA" id="ARBA00023038"/>
    </source>
</evidence>
<keyword evidence="4" id="KW-0863">Zinc-finger</keyword>
<dbReference type="InterPro" id="IPR056807">
    <property type="entry name" value="LIM_FHL1/2/3/5_N"/>
</dbReference>
<evidence type="ECO:0000259" key="9">
    <source>
        <dbReference type="PROSITE" id="PS50023"/>
    </source>
</evidence>
<dbReference type="CDD" id="cd09346">
    <property type="entry name" value="LIM3_FHL"/>
    <property type="match status" value="1"/>
</dbReference>
<feature type="domain" description="LIM zinc-binding" evidence="9">
    <location>
        <begin position="291"/>
        <end position="350"/>
    </location>
</feature>
<dbReference type="Pfam" id="PF00412">
    <property type="entry name" value="LIM"/>
    <property type="match status" value="4"/>
</dbReference>
<accession>A0A9W7TLP7</accession>
<dbReference type="SMART" id="SM00132">
    <property type="entry name" value="LIM"/>
    <property type="match status" value="4"/>
</dbReference>
<dbReference type="GO" id="GO:0005634">
    <property type="term" value="C:nucleus"/>
    <property type="evidence" value="ECO:0007669"/>
    <property type="project" value="UniProtKB-SubCell"/>
</dbReference>
<dbReference type="InterPro" id="IPR001781">
    <property type="entry name" value="Znf_LIM"/>
</dbReference>
<keyword evidence="5 8" id="KW-0862">Zinc</keyword>